<organism evidence="4 5">
    <name type="scientific">Candidatus Fervidibacter japonicus</name>
    <dbReference type="NCBI Taxonomy" id="2035412"/>
    <lineage>
        <taxon>Bacteria</taxon>
        <taxon>Candidatus Fervidibacterota</taxon>
        <taxon>Candidatus Fervidibacter</taxon>
    </lineage>
</organism>
<dbReference type="PANTHER" id="PTHR43877">
    <property type="entry name" value="AMINOALKYLPHOSPHONATE N-ACETYLTRANSFERASE-RELATED-RELATED"/>
    <property type="match status" value="1"/>
</dbReference>
<evidence type="ECO:0000313" key="4">
    <source>
        <dbReference type="EMBL" id="GBC99400.1"/>
    </source>
</evidence>
<dbReference type="Pfam" id="PF13508">
    <property type="entry name" value="Acetyltransf_7"/>
    <property type="match status" value="1"/>
</dbReference>
<keyword evidence="1 4" id="KW-0808">Transferase</keyword>
<protein>
    <submittedName>
        <fullName evidence="4">Mycothiol acetyltransferase</fullName>
        <ecNumber evidence="4">2.3.1.189</ecNumber>
    </submittedName>
</protein>
<dbReference type="Gene3D" id="3.40.630.30">
    <property type="match status" value="2"/>
</dbReference>
<gene>
    <name evidence="4" type="primary">mshD_2</name>
    <name evidence="4" type="ORF">HRbin17_01924</name>
</gene>
<name>A0A2H5XDZ2_9BACT</name>
<dbReference type="PROSITE" id="PS51186">
    <property type="entry name" value="GNAT"/>
    <property type="match status" value="2"/>
</dbReference>
<dbReference type="GO" id="GO:0035447">
    <property type="term" value="F:mycothiol synthase activity"/>
    <property type="evidence" value="ECO:0007669"/>
    <property type="project" value="UniProtKB-EC"/>
</dbReference>
<dbReference type="AlphaFoldDB" id="A0A2H5XDZ2"/>
<dbReference type="SUPFAM" id="SSF55729">
    <property type="entry name" value="Acyl-CoA N-acyltransferases (Nat)"/>
    <property type="match status" value="2"/>
</dbReference>
<dbReference type="Pfam" id="PF00583">
    <property type="entry name" value="Acetyltransf_1"/>
    <property type="match status" value="1"/>
</dbReference>
<feature type="domain" description="N-acetyltransferase" evidence="3">
    <location>
        <begin position="2"/>
        <end position="167"/>
    </location>
</feature>
<evidence type="ECO:0000256" key="2">
    <source>
        <dbReference type="ARBA" id="ARBA00023315"/>
    </source>
</evidence>
<keyword evidence="2 4" id="KW-0012">Acyltransferase</keyword>
<sequence length="312" mass="36154">MVKVRGYRSGDEAQFLAVWNAALPYDPIDRRTFHRKVLLDPNFDPDWLLIADEDGQVVGFVLCLIRRVPMEKVGMEPERGWITAFGVHPARRHKGVGALLLEQALQLFRDAQRTEVLISPYTPNYFVPGVDERHYADGLAFLQRHGFETVAHAISMDANIVLFDDTPYAERERQLREQGIEVRNLHPHEIPDLMAFLKTHMPGDWVRHARDLLTDITKGLGDFDQFVVAWRDDEIVGYCQFEGEHFGPYGVRSDMQGRGIGTVLMVKCLQTMRRKGFHNAWVLWTSEETGQKVYSRFGFRETRRFAILRRRL</sequence>
<dbReference type="Proteomes" id="UP000236173">
    <property type="component" value="Unassembled WGS sequence"/>
</dbReference>
<dbReference type="CDD" id="cd04301">
    <property type="entry name" value="NAT_SF"/>
    <property type="match status" value="2"/>
</dbReference>
<reference evidence="5" key="1">
    <citation type="submission" date="2017-09" db="EMBL/GenBank/DDBJ databases">
        <title>Metaegenomics of thermophilic ammonia-oxidizing enrichment culture.</title>
        <authorList>
            <person name="Kato S."/>
            <person name="Suzuki K."/>
        </authorList>
    </citation>
    <scope>NUCLEOTIDE SEQUENCE [LARGE SCALE GENOMIC DNA]</scope>
</reference>
<dbReference type="InterPro" id="IPR050832">
    <property type="entry name" value="Bact_Acetyltransf"/>
</dbReference>
<dbReference type="EMBL" id="BEHT01000026">
    <property type="protein sequence ID" value="GBC99400.1"/>
    <property type="molecule type" value="Genomic_DNA"/>
</dbReference>
<accession>A0A2H5XDZ2</accession>
<dbReference type="EC" id="2.3.1.189" evidence="4"/>
<comment type="caution">
    <text evidence="4">The sequence shown here is derived from an EMBL/GenBank/DDBJ whole genome shotgun (WGS) entry which is preliminary data.</text>
</comment>
<evidence type="ECO:0000256" key="1">
    <source>
        <dbReference type="ARBA" id="ARBA00022679"/>
    </source>
</evidence>
<dbReference type="InterPro" id="IPR016181">
    <property type="entry name" value="Acyl_CoA_acyltransferase"/>
</dbReference>
<dbReference type="InterPro" id="IPR000182">
    <property type="entry name" value="GNAT_dom"/>
</dbReference>
<feature type="domain" description="N-acetyltransferase" evidence="3">
    <location>
        <begin position="180"/>
        <end position="312"/>
    </location>
</feature>
<evidence type="ECO:0000259" key="3">
    <source>
        <dbReference type="PROSITE" id="PS51186"/>
    </source>
</evidence>
<proteinExistence type="predicted"/>
<evidence type="ECO:0000313" key="5">
    <source>
        <dbReference type="Proteomes" id="UP000236173"/>
    </source>
</evidence>